<keyword evidence="8" id="KW-0021">Allosteric enzyme</keyword>
<dbReference type="InterPro" id="IPR008238">
    <property type="entry name" value="Chorismate_mutase_AroQ_euk"/>
</dbReference>
<proteinExistence type="predicted"/>
<dbReference type="PROSITE" id="PS51169">
    <property type="entry name" value="CHORISMATE_MUT_3"/>
    <property type="match status" value="1"/>
</dbReference>
<dbReference type="PANTHER" id="PTHR21145">
    <property type="entry name" value="CHORISMATE MUTASE"/>
    <property type="match status" value="1"/>
</dbReference>
<dbReference type="SUPFAM" id="SSF48600">
    <property type="entry name" value="Chorismate mutase II"/>
    <property type="match status" value="1"/>
</dbReference>
<dbReference type="Proteomes" id="UP001165120">
    <property type="component" value="Unassembled WGS sequence"/>
</dbReference>
<keyword evidence="7" id="KW-0827">Tyrosine biosynthesis</keyword>
<organism evidence="17 18">
    <name type="scientific">Candida boidinii</name>
    <name type="common">Yeast</name>
    <dbReference type="NCBI Taxonomy" id="5477"/>
    <lineage>
        <taxon>Eukaryota</taxon>
        <taxon>Fungi</taxon>
        <taxon>Dikarya</taxon>
        <taxon>Ascomycota</taxon>
        <taxon>Saccharomycotina</taxon>
        <taxon>Pichiomycetes</taxon>
        <taxon>Pichiales</taxon>
        <taxon>Pichiaceae</taxon>
        <taxon>Ogataea</taxon>
        <taxon>Ogataea/Candida clade</taxon>
    </lineage>
</organism>
<evidence type="ECO:0000256" key="11">
    <source>
        <dbReference type="ARBA" id="ARBA00023222"/>
    </source>
</evidence>
<comment type="function">
    <text evidence="14">Catalyzes the Claisen rearrangement of chorismate to prephenate. Acts at the first branch point in the aromatic amino acid pathway where it steers biosynthesis towards phenylalanine and tyrosine, and away from tryptophan.</text>
</comment>
<sequence length="289" mass="33607">MDFFKPATVLNLANIREALLRMEDTIIFNFIERSQFYGCPSIYKNNKFKIPDFDGSFMDWLLVQTEKTQSQVRRFQAPDESPFFPDELLPTFLPPINYPKILANFSDQINVNDEIKKIYINEIVTHISIRNKDDEVNFGSTAMSDIDCLQSLSRRIHFGKFVAEAKFQNETEKFTKLILERDVKGIEEAITNAAVEAKILERLIEKAKAYGTDPSLRYSQSAQGKIKPEVLVKIYKDYVIPLTKKVEVDYLLRRLEDDEYQKNEEAEQTFKNAEKEGNYVTNFLSTSLY</sequence>
<dbReference type="InterPro" id="IPR037039">
    <property type="entry name" value="CM_AroQ_sf_eucaryotic"/>
</dbReference>
<comment type="subcellular location">
    <subcellularLocation>
        <location evidence="1">Cytoplasm</location>
    </subcellularLocation>
</comment>
<gene>
    <name evidence="17" type="ORF">Cboi02_000321900</name>
</gene>
<comment type="caution">
    <text evidence="17">The sequence shown here is derived from an EMBL/GenBank/DDBJ whole genome shotgun (WGS) entry which is preliminary data.</text>
</comment>
<evidence type="ECO:0000313" key="18">
    <source>
        <dbReference type="Proteomes" id="UP001165120"/>
    </source>
</evidence>
<keyword evidence="9 15" id="KW-0028">Amino-acid biosynthesis</keyword>
<keyword evidence="11" id="KW-0584">Phenylalanine biosynthesis</keyword>
<evidence type="ECO:0000256" key="14">
    <source>
        <dbReference type="ARBA" id="ARBA00055515"/>
    </source>
</evidence>
<evidence type="ECO:0000256" key="6">
    <source>
        <dbReference type="ARBA" id="ARBA00022490"/>
    </source>
</evidence>
<dbReference type="GO" id="GO:0006571">
    <property type="term" value="P:tyrosine biosynthetic process"/>
    <property type="evidence" value="ECO:0007669"/>
    <property type="project" value="UniProtKB-KW"/>
</dbReference>
<evidence type="ECO:0000256" key="3">
    <source>
        <dbReference type="ARBA" id="ARBA00011738"/>
    </source>
</evidence>
<dbReference type="NCBIfam" id="TIGR01802">
    <property type="entry name" value="CM_pl-yst"/>
    <property type="match status" value="1"/>
</dbReference>
<evidence type="ECO:0000256" key="9">
    <source>
        <dbReference type="ARBA" id="ARBA00022605"/>
    </source>
</evidence>
<reference evidence="17" key="1">
    <citation type="submission" date="2023-04" db="EMBL/GenBank/DDBJ databases">
        <title>Candida boidinii NBRC 10035.</title>
        <authorList>
            <person name="Ichikawa N."/>
            <person name="Sato H."/>
            <person name="Tonouchi N."/>
        </authorList>
    </citation>
    <scope>NUCLEOTIDE SEQUENCE</scope>
    <source>
        <strain evidence="17">NBRC 10035</strain>
    </source>
</reference>
<accession>A0A9W6T3T2</accession>
<dbReference type="GO" id="GO:0009094">
    <property type="term" value="P:L-phenylalanine biosynthetic process"/>
    <property type="evidence" value="ECO:0007669"/>
    <property type="project" value="UniProtKB-KW"/>
</dbReference>
<feature type="domain" description="Chorismate mutase" evidence="16">
    <location>
        <begin position="143"/>
        <end position="247"/>
    </location>
</feature>
<evidence type="ECO:0000256" key="4">
    <source>
        <dbReference type="ARBA" id="ARBA00012404"/>
    </source>
</evidence>
<dbReference type="Pfam" id="PF01817">
    <property type="entry name" value="CM_2"/>
    <property type="match status" value="1"/>
</dbReference>
<evidence type="ECO:0000256" key="15">
    <source>
        <dbReference type="PIRNR" id="PIRNR017318"/>
    </source>
</evidence>
<keyword evidence="12 15" id="KW-0413">Isomerase</keyword>
<evidence type="ECO:0000256" key="13">
    <source>
        <dbReference type="ARBA" id="ARBA00023979"/>
    </source>
</evidence>
<comment type="subunit">
    <text evidence="3">Homodimer.</text>
</comment>
<name>A0A9W6T3T2_CANBO</name>
<evidence type="ECO:0000256" key="1">
    <source>
        <dbReference type="ARBA" id="ARBA00004496"/>
    </source>
</evidence>
<dbReference type="EMBL" id="BSXN01001075">
    <property type="protein sequence ID" value="GME71454.1"/>
    <property type="molecule type" value="Genomic_DNA"/>
</dbReference>
<evidence type="ECO:0000256" key="2">
    <source>
        <dbReference type="ARBA" id="ARBA00004817"/>
    </source>
</evidence>
<evidence type="ECO:0000256" key="5">
    <source>
        <dbReference type="ARBA" id="ARBA00020296"/>
    </source>
</evidence>
<evidence type="ECO:0000256" key="8">
    <source>
        <dbReference type="ARBA" id="ARBA00022533"/>
    </source>
</evidence>
<dbReference type="PANTHER" id="PTHR21145:SF12">
    <property type="entry name" value="CHORISMATE MUTASE"/>
    <property type="match status" value="1"/>
</dbReference>
<comment type="pathway">
    <text evidence="2">Metabolic intermediate biosynthesis; prephenate biosynthesis; prephenate from chorismate: step 1/1.</text>
</comment>
<evidence type="ECO:0000256" key="7">
    <source>
        <dbReference type="ARBA" id="ARBA00022498"/>
    </source>
</evidence>
<keyword evidence="18" id="KW-1185">Reference proteome</keyword>
<dbReference type="InterPro" id="IPR036263">
    <property type="entry name" value="Chorismate_II_sf"/>
</dbReference>
<dbReference type="GO" id="GO:0005737">
    <property type="term" value="C:cytoplasm"/>
    <property type="evidence" value="ECO:0007669"/>
    <property type="project" value="UniProtKB-SubCell"/>
</dbReference>
<dbReference type="GO" id="GO:0004106">
    <property type="term" value="F:chorismate mutase activity"/>
    <property type="evidence" value="ECO:0007669"/>
    <property type="project" value="UniProtKB-UniRule"/>
</dbReference>
<dbReference type="Gene3D" id="1.10.590.10">
    <property type="entry name" value="Chorismate mutase, AroQ class superfamily, eukaryotic"/>
    <property type="match status" value="1"/>
</dbReference>
<keyword evidence="10 15" id="KW-0057">Aromatic amino acid biosynthesis</keyword>
<evidence type="ECO:0000259" key="16">
    <source>
        <dbReference type="Pfam" id="PF01817"/>
    </source>
</evidence>
<dbReference type="FunFam" id="1.10.590.10:FF:000002">
    <property type="entry name" value="Chorismate mutase"/>
    <property type="match status" value="1"/>
</dbReference>
<evidence type="ECO:0000256" key="12">
    <source>
        <dbReference type="ARBA" id="ARBA00023235"/>
    </source>
</evidence>
<evidence type="ECO:0000313" key="17">
    <source>
        <dbReference type="EMBL" id="GME71454.1"/>
    </source>
</evidence>
<dbReference type="PIRSF" id="PIRSF017318">
    <property type="entry name" value="Chor_mut_AroQ_eu"/>
    <property type="match status" value="1"/>
</dbReference>
<dbReference type="InterPro" id="IPR002701">
    <property type="entry name" value="CM_II_prokaryot"/>
</dbReference>
<keyword evidence="6" id="KW-0963">Cytoplasm</keyword>
<dbReference type="GO" id="GO:0046417">
    <property type="term" value="P:chorismate metabolic process"/>
    <property type="evidence" value="ECO:0007669"/>
    <property type="project" value="InterPro"/>
</dbReference>
<evidence type="ECO:0000256" key="10">
    <source>
        <dbReference type="ARBA" id="ARBA00023141"/>
    </source>
</evidence>
<protein>
    <recommendedName>
        <fullName evidence="5 15">Chorismate mutase</fullName>
        <ecNumber evidence="4 15">5.4.99.5</ecNumber>
    </recommendedName>
</protein>
<comment type="catalytic activity">
    <reaction evidence="13">
        <text>chorismate = prephenate</text>
        <dbReference type="Rhea" id="RHEA:13897"/>
        <dbReference type="ChEBI" id="CHEBI:29748"/>
        <dbReference type="ChEBI" id="CHEBI:29934"/>
        <dbReference type="EC" id="5.4.99.5"/>
    </reaction>
    <physiologicalReaction direction="left-to-right" evidence="13">
        <dbReference type="Rhea" id="RHEA:13898"/>
    </physiologicalReaction>
</comment>
<dbReference type="AlphaFoldDB" id="A0A9W6T3T2"/>
<dbReference type="EC" id="5.4.99.5" evidence="4 15"/>